<evidence type="ECO:0000256" key="2">
    <source>
        <dbReference type="SAM" id="Coils"/>
    </source>
</evidence>
<organism evidence="5 6">
    <name type="scientific">Silurus asotus</name>
    <name type="common">Amur catfish</name>
    <name type="synonym">Parasilurus asotus</name>
    <dbReference type="NCBI Taxonomy" id="30991"/>
    <lineage>
        <taxon>Eukaryota</taxon>
        <taxon>Metazoa</taxon>
        <taxon>Chordata</taxon>
        <taxon>Craniata</taxon>
        <taxon>Vertebrata</taxon>
        <taxon>Euteleostomi</taxon>
        <taxon>Actinopterygii</taxon>
        <taxon>Neopterygii</taxon>
        <taxon>Teleostei</taxon>
        <taxon>Ostariophysi</taxon>
        <taxon>Siluriformes</taxon>
        <taxon>Siluridae</taxon>
        <taxon>Silurus</taxon>
    </lineage>
</organism>
<keyword evidence="3" id="KW-0472">Membrane</keyword>
<name>A0AAD5ADF3_SILAS</name>
<comment type="caution">
    <text evidence="5">The sequence shown here is derived from an EMBL/GenBank/DDBJ whole genome shotgun (WGS) entry which is preliminary data.</text>
</comment>
<keyword evidence="3" id="KW-0812">Transmembrane</keyword>
<keyword evidence="2" id="KW-0175">Coiled coil</keyword>
<feature type="coiled-coil region" evidence="2">
    <location>
        <begin position="43"/>
        <end position="129"/>
    </location>
</feature>
<evidence type="ECO:0000313" key="5">
    <source>
        <dbReference type="EMBL" id="KAI5613940.1"/>
    </source>
</evidence>
<dbReference type="InterPro" id="IPR050111">
    <property type="entry name" value="C-type_lectin/snaclec_domain"/>
</dbReference>
<dbReference type="CDD" id="cd03590">
    <property type="entry name" value="CLECT_DC-SIGN_like"/>
    <property type="match status" value="1"/>
</dbReference>
<keyword evidence="1" id="KW-0430">Lectin</keyword>
<keyword evidence="6" id="KW-1185">Reference proteome</keyword>
<dbReference type="Gene3D" id="1.20.5.1000">
    <property type="entry name" value="arf6 gtpase in complex with a specific effector, jip4"/>
    <property type="match status" value="1"/>
</dbReference>
<dbReference type="SUPFAM" id="SSF56436">
    <property type="entry name" value="C-type lectin-like"/>
    <property type="match status" value="1"/>
</dbReference>
<dbReference type="PANTHER" id="PTHR22803">
    <property type="entry name" value="MANNOSE, PHOSPHOLIPASE, LECTIN RECEPTOR RELATED"/>
    <property type="match status" value="1"/>
</dbReference>
<dbReference type="PROSITE" id="PS50041">
    <property type="entry name" value="C_TYPE_LECTIN_2"/>
    <property type="match status" value="1"/>
</dbReference>
<dbReference type="Gene3D" id="3.10.100.10">
    <property type="entry name" value="Mannose-Binding Protein A, subunit A"/>
    <property type="match status" value="1"/>
</dbReference>
<reference evidence="5" key="1">
    <citation type="submission" date="2018-07" db="EMBL/GenBank/DDBJ databases">
        <title>Comparative genomics of catfishes provides insights into carnivory and benthic adaptation.</title>
        <authorList>
            <person name="Zhang Y."/>
            <person name="Wang D."/>
            <person name="Peng Z."/>
            <person name="Zheng S."/>
            <person name="Shao F."/>
            <person name="Tao W."/>
        </authorList>
    </citation>
    <scope>NUCLEOTIDE SEQUENCE</scope>
    <source>
        <strain evidence="5">Chongqing</strain>
    </source>
</reference>
<dbReference type="InterPro" id="IPR033989">
    <property type="entry name" value="CD209-like_CTLD"/>
</dbReference>
<feature type="transmembrane region" description="Helical" evidence="3">
    <location>
        <begin position="6"/>
        <end position="27"/>
    </location>
</feature>
<dbReference type="SMART" id="SM00034">
    <property type="entry name" value="CLECT"/>
    <property type="match status" value="1"/>
</dbReference>
<feature type="non-terminal residue" evidence="5">
    <location>
        <position position="226"/>
    </location>
</feature>
<dbReference type="Pfam" id="PF00059">
    <property type="entry name" value="Lectin_C"/>
    <property type="match status" value="1"/>
</dbReference>
<gene>
    <name evidence="5" type="ORF">C0J50_11210</name>
</gene>
<dbReference type="EMBL" id="MU560199">
    <property type="protein sequence ID" value="KAI5613940.1"/>
    <property type="molecule type" value="Genomic_DNA"/>
</dbReference>
<dbReference type="GO" id="GO:0030246">
    <property type="term" value="F:carbohydrate binding"/>
    <property type="evidence" value="ECO:0007669"/>
    <property type="project" value="UniProtKB-KW"/>
</dbReference>
<dbReference type="Proteomes" id="UP001205998">
    <property type="component" value="Unassembled WGS sequence"/>
</dbReference>
<evidence type="ECO:0000256" key="1">
    <source>
        <dbReference type="ARBA" id="ARBA00022734"/>
    </source>
</evidence>
<feature type="non-terminal residue" evidence="5">
    <location>
        <position position="1"/>
    </location>
</feature>
<dbReference type="InterPro" id="IPR016186">
    <property type="entry name" value="C-type_lectin-like/link_sf"/>
</dbReference>
<feature type="domain" description="C-type lectin" evidence="4">
    <location>
        <begin position="138"/>
        <end position="226"/>
    </location>
</feature>
<evidence type="ECO:0000256" key="3">
    <source>
        <dbReference type="SAM" id="Phobius"/>
    </source>
</evidence>
<sequence length="226" mass="26356">SRCFRVSVFCLLLLVVFLLVIITTLWVKFNNLTVDRSQLQTSFNNLTIDRDQLQTSYNNLNMEKSQLQTSYNNTAAEKERLSQLSRYAVCSGDQVERYYNNLNMEKSQLQTSYNNMAAEKERLSQLKKDINTPGWRYFSSSIYYISTEKKSWSESRKDCQGRGADLVIINNSEEQDFVEVWRRNQGAWIGANDIDSERTWKWVDGTTVMNGFWNPGQPNNVEDEDC</sequence>
<evidence type="ECO:0000259" key="4">
    <source>
        <dbReference type="PROSITE" id="PS50041"/>
    </source>
</evidence>
<dbReference type="Gene3D" id="1.20.5.400">
    <property type="match status" value="1"/>
</dbReference>
<protein>
    <submittedName>
        <fullName evidence="5">CD209 antigen</fullName>
    </submittedName>
</protein>
<evidence type="ECO:0000313" key="6">
    <source>
        <dbReference type="Proteomes" id="UP001205998"/>
    </source>
</evidence>
<proteinExistence type="predicted"/>
<dbReference type="InterPro" id="IPR001304">
    <property type="entry name" value="C-type_lectin-like"/>
</dbReference>
<dbReference type="InterPro" id="IPR016187">
    <property type="entry name" value="CTDL_fold"/>
</dbReference>
<keyword evidence="3" id="KW-1133">Transmembrane helix</keyword>
<accession>A0AAD5ADF3</accession>
<dbReference type="AlphaFoldDB" id="A0AAD5ADF3"/>